<feature type="domain" description="RCK N-terminal" evidence="3">
    <location>
        <begin position="114"/>
        <end position="236"/>
    </location>
</feature>
<dbReference type="InterPro" id="IPR003148">
    <property type="entry name" value="RCK_N"/>
</dbReference>
<keyword evidence="2" id="KW-0472">Membrane</keyword>
<dbReference type="PROSITE" id="PS51201">
    <property type="entry name" value="RCK_N"/>
    <property type="match status" value="1"/>
</dbReference>
<keyword evidence="4" id="KW-0813">Transport</keyword>
<dbReference type="AlphaFoldDB" id="A0A4R2NWQ1"/>
<dbReference type="Pfam" id="PF07885">
    <property type="entry name" value="Ion_trans_2"/>
    <property type="match status" value="1"/>
</dbReference>
<dbReference type="SUPFAM" id="SSF81324">
    <property type="entry name" value="Voltage-gated potassium channels"/>
    <property type="match status" value="1"/>
</dbReference>
<evidence type="ECO:0000313" key="5">
    <source>
        <dbReference type="Proteomes" id="UP000295416"/>
    </source>
</evidence>
<keyword evidence="5" id="KW-1185">Reference proteome</keyword>
<dbReference type="OrthoDB" id="9785285at2"/>
<comment type="caution">
    <text evidence="4">The sequence shown here is derived from an EMBL/GenBank/DDBJ whole genome shotgun (WGS) entry which is preliminary data.</text>
</comment>
<dbReference type="SUPFAM" id="SSF51735">
    <property type="entry name" value="NAD(P)-binding Rossmann-fold domains"/>
    <property type="match status" value="1"/>
</dbReference>
<dbReference type="InterPro" id="IPR013099">
    <property type="entry name" value="K_chnl_dom"/>
</dbReference>
<dbReference type="Gene3D" id="3.40.50.720">
    <property type="entry name" value="NAD(P)-binding Rossmann-like Domain"/>
    <property type="match status" value="1"/>
</dbReference>
<dbReference type="Pfam" id="PF02254">
    <property type="entry name" value="TrkA_N"/>
    <property type="match status" value="1"/>
</dbReference>
<dbReference type="Proteomes" id="UP000295416">
    <property type="component" value="Unassembled WGS sequence"/>
</dbReference>
<accession>A0A4R2NWQ1</accession>
<feature type="transmembrane region" description="Helical" evidence="2">
    <location>
        <begin position="16"/>
        <end position="37"/>
    </location>
</feature>
<keyword evidence="2" id="KW-1133">Transmembrane helix</keyword>
<reference evidence="4 5" key="1">
    <citation type="submission" date="2019-03" db="EMBL/GenBank/DDBJ databases">
        <title>Genomic Encyclopedia of Type Strains, Phase IV (KMG-IV): sequencing the most valuable type-strain genomes for metagenomic binning, comparative biology and taxonomic classification.</title>
        <authorList>
            <person name="Goeker M."/>
        </authorList>
    </citation>
    <scope>NUCLEOTIDE SEQUENCE [LARGE SCALE GENOMIC DNA]</scope>
    <source>
        <strain evidence="4 5">DSM 19377</strain>
    </source>
</reference>
<name>A0A4R2NWQ1_9BACL</name>
<evidence type="ECO:0000256" key="1">
    <source>
        <dbReference type="ARBA" id="ARBA00004651"/>
    </source>
</evidence>
<dbReference type="Gene3D" id="1.10.287.70">
    <property type="match status" value="1"/>
</dbReference>
<evidence type="ECO:0000313" key="4">
    <source>
        <dbReference type="EMBL" id="TCP26593.1"/>
    </source>
</evidence>
<dbReference type="GO" id="GO:0005886">
    <property type="term" value="C:plasma membrane"/>
    <property type="evidence" value="ECO:0007669"/>
    <property type="project" value="UniProtKB-SubCell"/>
</dbReference>
<organism evidence="4 5">
    <name type="scientific">Scopulibacillus darangshiensis</name>
    <dbReference type="NCBI Taxonomy" id="442528"/>
    <lineage>
        <taxon>Bacteria</taxon>
        <taxon>Bacillati</taxon>
        <taxon>Bacillota</taxon>
        <taxon>Bacilli</taxon>
        <taxon>Bacillales</taxon>
        <taxon>Sporolactobacillaceae</taxon>
        <taxon>Scopulibacillus</taxon>
    </lineage>
</organism>
<feature type="transmembrane region" description="Helical" evidence="2">
    <location>
        <begin position="49"/>
        <end position="66"/>
    </location>
</feature>
<proteinExistence type="predicted"/>
<gene>
    <name evidence="4" type="ORF">EV207_11923</name>
</gene>
<dbReference type="GO" id="GO:0006813">
    <property type="term" value="P:potassium ion transport"/>
    <property type="evidence" value="ECO:0007669"/>
    <property type="project" value="InterPro"/>
</dbReference>
<dbReference type="InterPro" id="IPR050721">
    <property type="entry name" value="Trk_Ktr_HKT_K-transport"/>
</dbReference>
<keyword evidence="4" id="KW-0407">Ion channel</keyword>
<comment type="subcellular location">
    <subcellularLocation>
        <location evidence="1">Cell membrane</location>
        <topology evidence="1">Multi-pass membrane protein</topology>
    </subcellularLocation>
</comment>
<dbReference type="PANTHER" id="PTHR43833:SF9">
    <property type="entry name" value="POTASSIUM CHANNEL PROTEIN YUGO-RELATED"/>
    <property type="match status" value="1"/>
</dbReference>
<dbReference type="RefSeq" id="WP_132746598.1">
    <property type="nucleotide sequence ID" value="NZ_SLXK01000019.1"/>
</dbReference>
<keyword evidence="4" id="KW-0406">Ion transport</keyword>
<protein>
    <submittedName>
        <fullName evidence="4">Voltage-gated potassium channel</fullName>
    </submittedName>
</protein>
<dbReference type="EMBL" id="SLXK01000019">
    <property type="protein sequence ID" value="TCP26593.1"/>
    <property type="molecule type" value="Genomic_DNA"/>
</dbReference>
<dbReference type="InterPro" id="IPR036291">
    <property type="entry name" value="NAD(P)-bd_dom_sf"/>
</dbReference>
<feature type="transmembrane region" description="Helical" evidence="2">
    <location>
        <begin position="73"/>
        <end position="91"/>
    </location>
</feature>
<dbReference type="GO" id="GO:0034220">
    <property type="term" value="P:monoatomic ion transmembrane transport"/>
    <property type="evidence" value="ECO:0007669"/>
    <property type="project" value="UniProtKB-KW"/>
</dbReference>
<dbReference type="PANTHER" id="PTHR43833">
    <property type="entry name" value="POTASSIUM CHANNEL PROTEIN 2-RELATED-RELATED"/>
    <property type="match status" value="1"/>
</dbReference>
<keyword evidence="2" id="KW-0812">Transmembrane</keyword>
<evidence type="ECO:0000256" key="2">
    <source>
        <dbReference type="SAM" id="Phobius"/>
    </source>
</evidence>
<sequence>MDWERLKSYYFRLPELLRLIIIILLLIVGIGIFMHIIEPNSFKTILDGIWWAVVTFATIGYGDFVPKTNYGKIISIFFIFLGAGFITYFLTKLAQNVMAVQLKQHQGKAFYKGADHMIIVGWNERASQLIKAIHARGTPYQIVLIDDSLDASPISNLQFVKGSSYEDETLVRANITQAKQLIITADPNRKEREADMVTIMTTLAAKGLHPDIYVIAEILTMSQSDNAVRAGVDELIHTSQITTRAISESLRH</sequence>
<evidence type="ECO:0000259" key="3">
    <source>
        <dbReference type="PROSITE" id="PS51201"/>
    </source>
</evidence>